<dbReference type="InterPro" id="IPR004305">
    <property type="entry name" value="Thiaminase-2/PQQC"/>
</dbReference>
<dbReference type="PANTHER" id="PTHR20858:SF17">
    <property type="entry name" value="HYDROXYMETHYLPYRIMIDINE_PHOSPHOMETHYLPYRIMIDINE KINASE THI20-RELATED"/>
    <property type="match status" value="1"/>
</dbReference>
<dbReference type="AlphaFoldDB" id="A0AAJ8LIR3"/>
<gene>
    <name evidence="3" type="ORF">CI109_103828</name>
</gene>
<dbReference type="CDD" id="cd19367">
    <property type="entry name" value="TenA_C_ScTHI20-like"/>
    <property type="match status" value="1"/>
</dbReference>
<dbReference type="NCBIfam" id="TIGR04306">
    <property type="entry name" value="salvage_TenA"/>
    <property type="match status" value="1"/>
</dbReference>
<evidence type="ECO:0000313" key="4">
    <source>
        <dbReference type="Proteomes" id="UP000322225"/>
    </source>
</evidence>
<organism evidence="3 4">
    <name type="scientific">Kwoniella shandongensis</name>
    <dbReference type="NCBI Taxonomy" id="1734106"/>
    <lineage>
        <taxon>Eukaryota</taxon>
        <taxon>Fungi</taxon>
        <taxon>Dikarya</taxon>
        <taxon>Basidiomycota</taxon>
        <taxon>Agaricomycotina</taxon>
        <taxon>Tremellomycetes</taxon>
        <taxon>Tremellales</taxon>
        <taxon>Cryptococcaceae</taxon>
        <taxon>Kwoniella</taxon>
    </lineage>
</organism>
<dbReference type="GO" id="GO:0009228">
    <property type="term" value="P:thiamine biosynthetic process"/>
    <property type="evidence" value="ECO:0007669"/>
    <property type="project" value="InterPro"/>
</dbReference>
<name>A0AAJ8LIR3_9TREE</name>
<dbReference type="PANTHER" id="PTHR20858">
    <property type="entry name" value="PHOSPHOMETHYLPYRIMIDINE KINASE"/>
    <property type="match status" value="1"/>
</dbReference>
<feature type="domain" description="Pyridoxamine kinase/Phosphomethylpyrimidine kinase" evidence="2">
    <location>
        <begin position="58"/>
        <end position="242"/>
    </location>
</feature>
<dbReference type="Gene3D" id="3.40.1190.20">
    <property type="match status" value="1"/>
</dbReference>
<dbReference type="GO" id="GO:0005829">
    <property type="term" value="C:cytosol"/>
    <property type="evidence" value="ECO:0007669"/>
    <property type="project" value="TreeGrafter"/>
</dbReference>
<keyword evidence="3" id="KW-0808">Transferase</keyword>
<dbReference type="InterPro" id="IPR027574">
    <property type="entry name" value="Thiaminase_II"/>
</dbReference>
<feature type="domain" description="Thiaminase-2/PQQC" evidence="1">
    <location>
        <begin position="387"/>
        <end position="595"/>
    </location>
</feature>
<dbReference type="InterPro" id="IPR004399">
    <property type="entry name" value="HMP/HMP-P_kinase_dom"/>
</dbReference>
<dbReference type="GO" id="GO:0050334">
    <property type="term" value="F:thiaminase activity"/>
    <property type="evidence" value="ECO:0007669"/>
    <property type="project" value="InterPro"/>
</dbReference>
<dbReference type="GO" id="GO:0008972">
    <property type="term" value="F:phosphomethylpyrimidine kinase activity"/>
    <property type="evidence" value="ECO:0007669"/>
    <property type="project" value="InterPro"/>
</dbReference>
<dbReference type="KEGG" id="ksn:43585777"/>
<dbReference type="GO" id="GO:0008902">
    <property type="term" value="F:hydroxymethylpyrimidine kinase activity"/>
    <property type="evidence" value="ECO:0007669"/>
    <property type="project" value="TreeGrafter"/>
</dbReference>
<keyword evidence="3" id="KW-0418">Kinase</keyword>
<reference evidence="3" key="1">
    <citation type="submission" date="2017-08" db="EMBL/GenBank/DDBJ databases">
        <authorList>
            <person name="Cuomo C."/>
            <person name="Billmyre B."/>
            <person name="Heitman J."/>
        </authorList>
    </citation>
    <scope>NUCLEOTIDE SEQUENCE</scope>
    <source>
        <strain evidence="3">CBS 12478</strain>
    </source>
</reference>
<keyword evidence="4" id="KW-1185">Reference proteome</keyword>
<evidence type="ECO:0000259" key="2">
    <source>
        <dbReference type="Pfam" id="PF08543"/>
    </source>
</evidence>
<reference evidence="3" key="2">
    <citation type="submission" date="2024-01" db="EMBL/GenBank/DDBJ databases">
        <title>Comparative genomics of Cryptococcus and Kwoniella reveals pathogenesis evolution and contrasting modes of karyotype evolution via chromosome fusion or intercentromeric recombination.</title>
        <authorList>
            <person name="Coelho M.A."/>
            <person name="David-Palma M."/>
            <person name="Shea T."/>
            <person name="Bowers K."/>
            <person name="McGinley-Smith S."/>
            <person name="Mohammad A.W."/>
            <person name="Gnirke A."/>
            <person name="Yurkov A.M."/>
            <person name="Nowrousian M."/>
            <person name="Sun S."/>
            <person name="Cuomo C.A."/>
            <person name="Heitman J."/>
        </authorList>
    </citation>
    <scope>NUCLEOTIDE SEQUENCE</scope>
    <source>
        <strain evidence="3">CBS 12478</strain>
    </source>
</reference>
<sequence length="598" mass="65243">MPPYLITTTTTITVKQLVGRTAVTIAITIEKMSGLLSSSPVPLEPRKAPHVLTIAGSDSGGGAGIQADLKTIEAFGCYGTSVLTGLTAQNTKGVQAVHAVPSDFVIQQLQSVIEDEPPIAVKLGMLTSASTIRALASYLPKLDCTTVLDPVIISTSGHHLLPEDAVEALYDLFPYVTFLTPNIPEAIRLSRTNTKETELKGLADMLQLAKDTQLKTGAKTVLLKGGHGKVSREDVLQYAGQYEIVWEEGDEEADTVDVLTEYRSTLGLKVEKDLVVDILVTGEEVVALFVGRKVDSSSTHGTGCTLSSAIASAYATRRKKDVPAGKDIEVFKRAISYTQSAIASAFSFGHGHGPLNHAHLTARRALPPPTKHNPHPFLTHLIQSNLPLWKSYVRHPFVVQLGNGTLPRECFEHYIKQDYHYLKHYARAHALGAYKANTLAEIQAFSEIALHVARESEMHVAYCAQFGISRAELAATAESSPCAAYARYVVDIGTQGDILDVYMAVASCLVGYGEVGLWLKKQVEEGNAVLEGNLYKKWMEDYCGAEFLAAVNRGIENLERRVAEDPPSPEKLARLTAIWHECVRLESRFWDMGLNLIH</sequence>
<evidence type="ECO:0000259" key="1">
    <source>
        <dbReference type="Pfam" id="PF03070"/>
    </source>
</evidence>
<dbReference type="InterPro" id="IPR016084">
    <property type="entry name" value="Haem_Oase-like_multi-hlx"/>
</dbReference>
<dbReference type="GeneID" id="43585777"/>
<protein>
    <submittedName>
        <fullName evidence="3">Phosphomethylpyrimidine kinase</fullName>
    </submittedName>
</protein>
<feature type="domain" description="Pyridoxamine kinase/Phosphomethylpyrimidine kinase" evidence="2">
    <location>
        <begin position="270"/>
        <end position="356"/>
    </location>
</feature>
<dbReference type="Proteomes" id="UP000322225">
    <property type="component" value="Chromosome 6"/>
</dbReference>
<dbReference type="EMBL" id="CP144056">
    <property type="protein sequence ID" value="WWD19368.1"/>
    <property type="molecule type" value="Genomic_DNA"/>
</dbReference>
<dbReference type="RefSeq" id="XP_031863834.2">
    <property type="nucleotide sequence ID" value="XM_032001671.2"/>
</dbReference>
<dbReference type="InterPro" id="IPR029056">
    <property type="entry name" value="Ribokinase-like"/>
</dbReference>
<dbReference type="CDD" id="cd01169">
    <property type="entry name" value="HMPP_kinase"/>
    <property type="match status" value="1"/>
</dbReference>
<dbReference type="Pfam" id="PF08543">
    <property type="entry name" value="Phos_pyr_kin"/>
    <property type="match status" value="2"/>
</dbReference>
<dbReference type="SUPFAM" id="SSF53613">
    <property type="entry name" value="Ribokinase-like"/>
    <property type="match status" value="1"/>
</dbReference>
<proteinExistence type="predicted"/>
<dbReference type="SUPFAM" id="SSF48613">
    <property type="entry name" value="Heme oxygenase-like"/>
    <property type="match status" value="1"/>
</dbReference>
<dbReference type="FunFam" id="3.40.1190.20:FF:000034">
    <property type="entry name" value="Putative hydroxymethylpyrimidine/ phosphomethylpyrimidine kinase 2"/>
    <property type="match status" value="1"/>
</dbReference>
<evidence type="ECO:0000313" key="3">
    <source>
        <dbReference type="EMBL" id="WWD19368.1"/>
    </source>
</evidence>
<accession>A0AAJ8LIR3</accession>
<dbReference type="InterPro" id="IPR013749">
    <property type="entry name" value="PM/HMP-P_kinase-1"/>
</dbReference>
<dbReference type="Pfam" id="PF03070">
    <property type="entry name" value="TENA_THI-4"/>
    <property type="match status" value="1"/>
</dbReference>
<dbReference type="Gene3D" id="1.20.910.10">
    <property type="entry name" value="Heme oxygenase-like"/>
    <property type="match status" value="1"/>
</dbReference>